<organism evidence="2 3">
    <name type="scientific">Sulfurimonas autotrophica (strain ATCC BAA-671 / DSM 16294 / JCM 11897 / OK10)</name>
    <dbReference type="NCBI Taxonomy" id="563040"/>
    <lineage>
        <taxon>Bacteria</taxon>
        <taxon>Pseudomonadati</taxon>
        <taxon>Campylobacterota</taxon>
        <taxon>Epsilonproteobacteria</taxon>
        <taxon>Campylobacterales</taxon>
        <taxon>Sulfurimonadaceae</taxon>
        <taxon>Sulfurimonas</taxon>
    </lineage>
</organism>
<accession>E0USB6</accession>
<dbReference type="AlphaFoldDB" id="E0USB6"/>
<dbReference type="STRING" id="563040.Saut_1030"/>
<protein>
    <recommendedName>
        <fullName evidence="4">DUF559 domain-containing protein</fullName>
    </recommendedName>
</protein>
<evidence type="ECO:0008006" key="4">
    <source>
        <dbReference type="Google" id="ProtNLM"/>
    </source>
</evidence>
<evidence type="ECO:0000256" key="1">
    <source>
        <dbReference type="SAM" id="Coils"/>
    </source>
</evidence>
<keyword evidence="1" id="KW-0175">Coiled coil</keyword>
<dbReference type="HOGENOM" id="CLU_737549_0_0_7"/>
<proteinExistence type="predicted"/>
<sequence>MFMRKLTHKEKKNKVRTLSSWIGRINSRLTFIENIDEYVKRNIDETNVSLKKENIISYFNRWIEEPSSFVIPMYINDFKLEQSNFKTIESIDSYIEKIDNIASTYSGSDTLVGNQIEFDLYFRRYLSLLQSRASYEREAMIDYSPEVTKIKSTLVKHEKSLENLDNKKTYTISQINKGIKQKEDHSERIKKVTKEIENKFNTLKLHIENLYQNRKGKKRLEKFMRGESEYEIYTINWEEYTVETITEDALIPFAQKEKKRKVWIKKTISNIRTLKDKLNKYQHEFDEYLIESGSIGEKIVRQWLINKNIEFEEQKRFSDCIDKSTLPFDFFLPTLKILIEFDGAQHYMAIELFGGEVGFIDRKRKDAIKTKWAEK</sequence>
<evidence type="ECO:0000313" key="3">
    <source>
        <dbReference type="Proteomes" id="UP000007803"/>
    </source>
</evidence>
<dbReference type="KEGG" id="sua:Saut_1030"/>
<feature type="coiled-coil region" evidence="1">
    <location>
        <begin position="264"/>
        <end position="291"/>
    </location>
</feature>
<dbReference type="EMBL" id="CP002205">
    <property type="protein sequence ID" value="ADN09079.1"/>
    <property type="molecule type" value="Genomic_DNA"/>
</dbReference>
<keyword evidence="3" id="KW-1185">Reference proteome</keyword>
<dbReference type="Proteomes" id="UP000007803">
    <property type="component" value="Chromosome"/>
</dbReference>
<name>E0USB6_SULAO</name>
<gene>
    <name evidence="2" type="ordered locus">Saut_1030</name>
</gene>
<reference evidence="3" key="1">
    <citation type="journal article" date="2010" name="Stand. Genomic Sci.">
        <title>Complete genome sequence of Sulfurimonas autotrophica type strain (OK10).</title>
        <authorList>
            <person name="Sikorski J."/>
            <person name="Munk C."/>
            <person name="Lapidus A."/>
            <person name="Djao O."/>
            <person name="Lucas S."/>
            <person name="Glavina Del Rio T."/>
            <person name="Nolan M."/>
            <person name="Tice H."/>
            <person name="Han C."/>
            <person name="Cheng J."/>
            <person name="Tapia R."/>
            <person name="Goodwin L."/>
            <person name="Pitluck S."/>
            <person name="Liolios K."/>
            <person name="Ivanova N."/>
            <person name="Mavromatis K."/>
            <person name="Mikhailova N."/>
            <person name="Pati A."/>
            <person name="Sims D."/>
            <person name="Meincke L."/>
            <person name="Brettin T."/>
            <person name="Detter J."/>
            <person name="Chen A."/>
            <person name="Palaniappan K."/>
            <person name="Land M."/>
            <person name="Hauser L."/>
            <person name="Chang Y."/>
            <person name="Jeffries C."/>
            <person name="Rohde M."/>
            <person name="Lang E."/>
            <person name="Spring S."/>
            <person name="Goker M."/>
            <person name="Woyke T."/>
            <person name="Bristow J."/>
            <person name="Eisen J."/>
            <person name="Markowitz V."/>
            <person name="Hugenholtz P."/>
            <person name="Kyrpides N."/>
            <person name="Klenk H."/>
        </authorList>
    </citation>
    <scope>NUCLEOTIDE SEQUENCE [LARGE SCALE GENOMIC DNA]</scope>
    <source>
        <strain evidence="3">ATCC BAA-671 / DSM 16294 / JCM 11897 / OK10</strain>
    </source>
</reference>
<evidence type="ECO:0000313" key="2">
    <source>
        <dbReference type="EMBL" id="ADN09079.1"/>
    </source>
</evidence>